<keyword evidence="4 5" id="KW-0732">Signal</keyword>
<reference evidence="8" key="1">
    <citation type="submission" date="2016-06" db="EMBL/GenBank/DDBJ databases">
        <authorList>
            <person name="Varghese N."/>
            <person name="Submissions Spin"/>
        </authorList>
    </citation>
    <scope>NUCLEOTIDE SEQUENCE [LARGE SCALE GENOMIC DNA]</scope>
    <source>
        <strain evidence="8">DSM 43816</strain>
    </source>
</reference>
<dbReference type="EMBL" id="LT607413">
    <property type="protein sequence ID" value="SCF27565.1"/>
    <property type="molecule type" value="Genomic_DNA"/>
</dbReference>
<protein>
    <submittedName>
        <fullName evidence="7">Peptide/nickel transport system substrate-binding protein</fullName>
    </submittedName>
</protein>
<dbReference type="Gene3D" id="3.90.76.10">
    <property type="entry name" value="Dipeptide-binding Protein, Domain 1"/>
    <property type="match status" value="1"/>
</dbReference>
<dbReference type="GO" id="GO:1904680">
    <property type="term" value="F:peptide transmembrane transporter activity"/>
    <property type="evidence" value="ECO:0007669"/>
    <property type="project" value="TreeGrafter"/>
</dbReference>
<dbReference type="SUPFAM" id="SSF53850">
    <property type="entry name" value="Periplasmic binding protein-like II"/>
    <property type="match status" value="1"/>
</dbReference>
<keyword evidence="3" id="KW-0813">Transport</keyword>
<evidence type="ECO:0000313" key="7">
    <source>
        <dbReference type="EMBL" id="SCF27565.1"/>
    </source>
</evidence>
<dbReference type="InParanoid" id="A0A1C4Z3K6"/>
<accession>A0A1C4Z3K6</accession>
<name>A0A1C4Z3K6_MICEC</name>
<dbReference type="GO" id="GO:0042597">
    <property type="term" value="C:periplasmic space"/>
    <property type="evidence" value="ECO:0007669"/>
    <property type="project" value="UniProtKB-ARBA"/>
</dbReference>
<evidence type="ECO:0000259" key="6">
    <source>
        <dbReference type="Pfam" id="PF00496"/>
    </source>
</evidence>
<proteinExistence type="inferred from homology"/>
<sequence>MKRSATLAAAVAATFLAAACGANANQGGSSQADGAGKDTLVVAYSEGGKTLNPAEANDVTSDTFVVAAYDQLVTYDRTTVDGKPTAKTDTIVPMLAEKWEVSPDSKSYTFTMRQGVTFEDGSPLDSDDVVKTFDFIKKSSSASFLYGMAGIGTVTAVDPQTVKIDLTAPNHLFLQILPMYSFSIINIDKVNAEGGAKWLDTNTAGSGPYRLKKWDPATEAVLERKDTYWGEKPALRTVNTKFIGEASNRVQLLSKGEVDVALEVPAKDVDALSKQSGVTIDSRASNKILFFGMNNAIKPFDDPKVRQAISYAIPYDKLLNDVMKGQASPMRSSVASSTPGFSDAGNGYSYDLDKAKALLAEAGHPNGFSFDFTLGSGFQDWSDSAVLIQAELAKIGVTMNIKNMARPQFLEALATKKVQSYITRWTSFVNDPGYHLGLLLTSDGTSNYANFHNTEVDNLWKRAATEPDQKVRNDLYGKAQEIINTQAPWAYLYEYNIVVAQREGVQGYTSYPDGIIRFFQMSNKG</sequence>
<comment type="similarity">
    <text evidence="2">Belongs to the bacterial solute-binding protein 5 family.</text>
</comment>
<feature type="domain" description="Solute-binding protein family 5" evidence="6">
    <location>
        <begin position="90"/>
        <end position="446"/>
    </location>
</feature>
<dbReference type="Gene3D" id="3.10.105.10">
    <property type="entry name" value="Dipeptide-binding Protein, Domain 3"/>
    <property type="match status" value="1"/>
</dbReference>
<evidence type="ECO:0000256" key="4">
    <source>
        <dbReference type="ARBA" id="ARBA00022729"/>
    </source>
</evidence>
<dbReference type="PANTHER" id="PTHR30290">
    <property type="entry name" value="PERIPLASMIC BINDING COMPONENT OF ABC TRANSPORTER"/>
    <property type="match status" value="1"/>
</dbReference>
<dbReference type="PROSITE" id="PS51257">
    <property type="entry name" value="PROKAR_LIPOPROTEIN"/>
    <property type="match status" value="1"/>
</dbReference>
<dbReference type="Pfam" id="PF00496">
    <property type="entry name" value="SBP_bac_5"/>
    <property type="match status" value="1"/>
</dbReference>
<dbReference type="PANTHER" id="PTHR30290:SF10">
    <property type="entry name" value="PERIPLASMIC OLIGOPEPTIDE-BINDING PROTEIN-RELATED"/>
    <property type="match status" value="1"/>
</dbReference>
<gene>
    <name evidence="7" type="ORF">GA0070618_4735</name>
</gene>
<keyword evidence="8" id="KW-1185">Reference proteome</keyword>
<comment type="subcellular location">
    <subcellularLocation>
        <location evidence="1">Cell envelope</location>
    </subcellularLocation>
</comment>
<evidence type="ECO:0000256" key="2">
    <source>
        <dbReference type="ARBA" id="ARBA00005695"/>
    </source>
</evidence>
<dbReference type="InterPro" id="IPR030678">
    <property type="entry name" value="Peptide/Ni-bd"/>
</dbReference>
<dbReference type="Proteomes" id="UP000198253">
    <property type="component" value="Chromosome I"/>
</dbReference>
<dbReference type="GO" id="GO:0015833">
    <property type="term" value="P:peptide transport"/>
    <property type="evidence" value="ECO:0007669"/>
    <property type="project" value="TreeGrafter"/>
</dbReference>
<organism evidence="7 8">
    <name type="scientific">Micromonospora echinospora</name>
    <name type="common">Micromonospora purpurea</name>
    <dbReference type="NCBI Taxonomy" id="1877"/>
    <lineage>
        <taxon>Bacteria</taxon>
        <taxon>Bacillati</taxon>
        <taxon>Actinomycetota</taxon>
        <taxon>Actinomycetes</taxon>
        <taxon>Micromonosporales</taxon>
        <taxon>Micromonosporaceae</taxon>
        <taxon>Micromonospora</taxon>
    </lineage>
</organism>
<dbReference type="FunCoup" id="A0A1C4Z3K6">
    <property type="interactions" value="37"/>
</dbReference>
<dbReference type="InterPro" id="IPR000914">
    <property type="entry name" value="SBP_5_dom"/>
</dbReference>
<evidence type="ECO:0000256" key="3">
    <source>
        <dbReference type="ARBA" id="ARBA00022448"/>
    </source>
</evidence>
<feature type="signal peptide" evidence="5">
    <location>
        <begin position="1"/>
        <end position="24"/>
    </location>
</feature>
<dbReference type="Gene3D" id="3.40.190.10">
    <property type="entry name" value="Periplasmic binding protein-like II"/>
    <property type="match status" value="1"/>
</dbReference>
<dbReference type="GO" id="GO:0043190">
    <property type="term" value="C:ATP-binding cassette (ABC) transporter complex"/>
    <property type="evidence" value="ECO:0007669"/>
    <property type="project" value="InterPro"/>
</dbReference>
<dbReference type="AlphaFoldDB" id="A0A1C4Z3K6"/>
<dbReference type="PIRSF" id="PIRSF002741">
    <property type="entry name" value="MppA"/>
    <property type="match status" value="1"/>
</dbReference>
<dbReference type="CDD" id="cd08512">
    <property type="entry name" value="PBP2_NikA_DppA_OppA_like_7"/>
    <property type="match status" value="1"/>
</dbReference>
<evidence type="ECO:0000256" key="5">
    <source>
        <dbReference type="SAM" id="SignalP"/>
    </source>
</evidence>
<evidence type="ECO:0000313" key="8">
    <source>
        <dbReference type="Proteomes" id="UP000198253"/>
    </source>
</evidence>
<dbReference type="GO" id="GO:0030313">
    <property type="term" value="C:cell envelope"/>
    <property type="evidence" value="ECO:0007669"/>
    <property type="project" value="UniProtKB-SubCell"/>
</dbReference>
<evidence type="ECO:0000256" key="1">
    <source>
        <dbReference type="ARBA" id="ARBA00004196"/>
    </source>
</evidence>
<feature type="chain" id="PRO_5008709832" evidence="5">
    <location>
        <begin position="25"/>
        <end position="525"/>
    </location>
</feature>
<dbReference type="RefSeq" id="WP_197701610.1">
    <property type="nucleotide sequence ID" value="NZ_LT607413.1"/>
</dbReference>
<dbReference type="InterPro" id="IPR039424">
    <property type="entry name" value="SBP_5"/>
</dbReference>